<keyword evidence="3" id="KW-1185">Reference proteome</keyword>
<evidence type="ECO:0000313" key="3">
    <source>
        <dbReference type="Proteomes" id="UP001197236"/>
    </source>
</evidence>
<comment type="caution">
    <text evidence="2">The sequence shown here is derived from an EMBL/GenBank/DDBJ whole genome shotgun (WGS) entry which is preliminary data.</text>
</comment>
<feature type="domain" description="CdiI immunity protein" evidence="1">
    <location>
        <begin position="3"/>
        <end position="93"/>
    </location>
</feature>
<dbReference type="Pfam" id="PF18593">
    <property type="entry name" value="CdiI_2"/>
    <property type="match status" value="1"/>
</dbReference>
<dbReference type="Proteomes" id="UP001197236">
    <property type="component" value="Unassembled WGS sequence"/>
</dbReference>
<accession>A0ABS6VD53</accession>
<reference evidence="2 3" key="1">
    <citation type="submission" date="2021-07" db="EMBL/GenBank/DDBJ databases">
        <title>A novel phosphonate cluster across the Pantoea species complex is important for pathogenicity in onion.</title>
        <authorList>
            <person name="Zhao M."/>
            <person name="Stice S."/>
            <person name="Shin G.Y."/>
            <person name="Coutinho T."/>
            <person name="Gitaitis R."/>
            <person name="Kvitko B."/>
            <person name="Dutta B."/>
        </authorList>
    </citation>
    <scope>NUCLEOTIDE SEQUENCE [LARGE SCALE GENOMIC DNA]</scope>
    <source>
        <strain evidence="2 3">BD 382</strain>
    </source>
</reference>
<sequence>MQRFYQLDQLIQGYFNQDFDSINDGEDTIEGITRLFINSASKSTLEELVGEIDDFVDKYKASLEEKFKSRYGYDFSPELWETTAYDFLMTLRRLSLNREIQNC</sequence>
<dbReference type="EMBL" id="JAHVXZ010000002">
    <property type="protein sequence ID" value="MBW1256683.1"/>
    <property type="molecule type" value="Genomic_DNA"/>
</dbReference>
<name>A0ABS6VD53_9GAMM</name>
<evidence type="ECO:0000313" key="2">
    <source>
        <dbReference type="EMBL" id="MBW1256683.1"/>
    </source>
</evidence>
<protein>
    <recommendedName>
        <fullName evidence="1">CdiI immunity protein domain-containing protein</fullName>
    </recommendedName>
</protein>
<organism evidence="2 3">
    <name type="scientific">Pantoea allii</name>
    <dbReference type="NCBI Taxonomy" id="574096"/>
    <lineage>
        <taxon>Bacteria</taxon>
        <taxon>Pseudomonadati</taxon>
        <taxon>Pseudomonadota</taxon>
        <taxon>Gammaproteobacteria</taxon>
        <taxon>Enterobacterales</taxon>
        <taxon>Erwiniaceae</taxon>
        <taxon>Pantoea</taxon>
    </lineage>
</organism>
<dbReference type="InterPro" id="IPR041129">
    <property type="entry name" value="CdiI_2"/>
</dbReference>
<proteinExistence type="predicted"/>
<evidence type="ECO:0000259" key="1">
    <source>
        <dbReference type="Pfam" id="PF18593"/>
    </source>
</evidence>
<gene>
    <name evidence="2" type="ORF">KYI95_05605</name>
</gene>